<sequence>MKKIRANLDRYFDKVDERWQKLPMRKQHQYTLYFFIGYLVLTAFVIGKVWYDTSKSENGMVIEHIENPVLKKDESPAKLRDTVSTILKNQFYERK</sequence>
<dbReference type="OrthoDB" id="675530at2"/>
<evidence type="ECO:0000313" key="3">
    <source>
        <dbReference type="Proteomes" id="UP000184782"/>
    </source>
</evidence>
<dbReference type="RefSeq" id="WP_074229963.1">
    <property type="nucleotide sequence ID" value="NZ_FSRQ01000001.1"/>
</dbReference>
<proteinExistence type="predicted"/>
<keyword evidence="1" id="KW-0812">Transmembrane</keyword>
<keyword evidence="1" id="KW-1133">Transmembrane helix</keyword>
<evidence type="ECO:0008006" key="4">
    <source>
        <dbReference type="Google" id="ProtNLM"/>
    </source>
</evidence>
<evidence type="ECO:0000313" key="2">
    <source>
        <dbReference type="EMBL" id="SIO02417.1"/>
    </source>
</evidence>
<keyword evidence="1" id="KW-0472">Membrane</keyword>
<keyword evidence="3" id="KW-1185">Reference proteome</keyword>
<evidence type="ECO:0000256" key="1">
    <source>
        <dbReference type="SAM" id="Phobius"/>
    </source>
</evidence>
<dbReference type="EMBL" id="FSRQ01000001">
    <property type="protein sequence ID" value="SIO02417.1"/>
    <property type="molecule type" value="Genomic_DNA"/>
</dbReference>
<dbReference type="GeneID" id="93132496"/>
<dbReference type="Proteomes" id="UP000184782">
    <property type="component" value="Unassembled WGS sequence"/>
</dbReference>
<dbReference type="AlphaFoldDB" id="A0A1N6G4I1"/>
<accession>A0A1N6G4I1</accession>
<name>A0A1N6G4I1_9FLAO</name>
<dbReference type="STRING" id="59733.SAMN05421769_1856"/>
<protein>
    <recommendedName>
        <fullName evidence="4">Nitrogen regulatory IIA protein</fullName>
    </recommendedName>
</protein>
<organism evidence="2 3">
    <name type="scientific">Chryseobacterium scophthalmum</name>
    <dbReference type="NCBI Taxonomy" id="59733"/>
    <lineage>
        <taxon>Bacteria</taxon>
        <taxon>Pseudomonadati</taxon>
        <taxon>Bacteroidota</taxon>
        <taxon>Flavobacteriia</taxon>
        <taxon>Flavobacteriales</taxon>
        <taxon>Weeksellaceae</taxon>
        <taxon>Chryseobacterium group</taxon>
        <taxon>Chryseobacterium</taxon>
    </lineage>
</organism>
<reference evidence="3" key="1">
    <citation type="submission" date="2016-12" db="EMBL/GenBank/DDBJ databases">
        <authorList>
            <person name="Varghese N."/>
            <person name="Submissions S."/>
        </authorList>
    </citation>
    <scope>NUCLEOTIDE SEQUENCE [LARGE SCALE GENOMIC DNA]</scope>
    <source>
        <strain evidence="3">DSM 16779</strain>
    </source>
</reference>
<gene>
    <name evidence="2" type="ORF">SAMN05421769_1856</name>
</gene>
<feature type="transmembrane region" description="Helical" evidence="1">
    <location>
        <begin position="30"/>
        <end position="51"/>
    </location>
</feature>